<protein>
    <submittedName>
        <fullName evidence="4">ABC transporter ATP-binding protein</fullName>
    </submittedName>
</protein>
<sequence>MLTLYLDKIWPGEYGIAKPWYFLLEKIWKRKTNRNCINNSDENRLLPLQEKNLNPIVQLKGVTKIYDNHEAVSNLEMNIYKGSVTGLLGENGAGKSTTMSMIAGTKICRYNVGYKAFNERISCCILGLTKATSGNIYIDGININDNVELARKEVSFCTQHNLLYDELTVIQHLELFGMLKGEQSRKKAREQALELLRNTLGMEDKINTFVTELSGGMKRKLSLGIALMGNP</sequence>
<evidence type="ECO:0000313" key="4">
    <source>
        <dbReference type="EMBL" id="KRT85164.1"/>
    </source>
</evidence>
<dbReference type="Pfam" id="PF00005">
    <property type="entry name" value="ABC_tran"/>
    <property type="match status" value="2"/>
</dbReference>
<dbReference type="InterPro" id="IPR027417">
    <property type="entry name" value="P-loop_NTPase"/>
</dbReference>
<evidence type="ECO:0000313" key="5">
    <source>
        <dbReference type="Proteomes" id="UP000051574"/>
    </source>
</evidence>
<organism evidence="4 5">
    <name type="scientific">Oryctes borbonicus</name>
    <dbReference type="NCBI Taxonomy" id="1629725"/>
    <lineage>
        <taxon>Eukaryota</taxon>
        <taxon>Metazoa</taxon>
        <taxon>Ecdysozoa</taxon>
        <taxon>Arthropoda</taxon>
        <taxon>Hexapoda</taxon>
        <taxon>Insecta</taxon>
        <taxon>Pterygota</taxon>
        <taxon>Neoptera</taxon>
        <taxon>Endopterygota</taxon>
        <taxon>Coleoptera</taxon>
        <taxon>Polyphaga</taxon>
        <taxon>Scarabaeiformia</taxon>
        <taxon>Scarabaeidae</taxon>
        <taxon>Dynastinae</taxon>
        <taxon>Oryctes</taxon>
    </lineage>
</organism>
<dbReference type="SUPFAM" id="SSF52540">
    <property type="entry name" value="P-loop containing nucleoside triphosphate hydrolases"/>
    <property type="match status" value="1"/>
</dbReference>
<keyword evidence="5" id="KW-1185">Reference proteome</keyword>
<dbReference type="GO" id="GO:0005319">
    <property type="term" value="F:lipid transporter activity"/>
    <property type="evidence" value="ECO:0007669"/>
    <property type="project" value="TreeGrafter"/>
</dbReference>
<dbReference type="GO" id="GO:0005524">
    <property type="term" value="F:ATP binding"/>
    <property type="evidence" value="ECO:0007669"/>
    <property type="project" value="UniProtKB-KW"/>
</dbReference>
<dbReference type="EMBL" id="LJIG01001776">
    <property type="protein sequence ID" value="KRT85164.1"/>
    <property type="molecule type" value="Genomic_DNA"/>
</dbReference>
<dbReference type="OrthoDB" id="10255969at2759"/>
<name>A0A0T6BCV6_9SCAR</name>
<gene>
    <name evidence="4" type="ORF">AMK59_2114</name>
</gene>
<dbReference type="AlphaFoldDB" id="A0A0T6BCV6"/>
<dbReference type="InterPro" id="IPR003439">
    <property type="entry name" value="ABC_transporter-like_ATP-bd"/>
</dbReference>
<feature type="non-terminal residue" evidence="4">
    <location>
        <position position="231"/>
    </location>
</feature>
<dbReference type="PANTHER" id="PTHR19229:SF36">
    <property type="entry name" value="ATP-BINDING CASSETTE SUB-FAMILY A MEMBER 2"/>
    <property type="match status" value="1"/>
</dbReference>
<feature type="domain" description="ABC transporter" evidence="3">
    <location>
        <begin position="124"/>
        <end position="231"/>
    </location>
</feature>
<evidence type="ECO:0000259" key="3">
    <source>
        <dbReference type="Pfam" id="PF00005"/>
    </source>
</evidence>
<accession>A0A0T6BCV6</accession>
<feature type="domain" description="ABC transporter" evidence="3">
    <location>
        <begin position="73"/>
        <end position="105"/>
    </location>
</feature>
<keyword evidence="4" id="KW-0067">ATP-binding</keyword>
<proteinExistence type="predicted"/>
<evidence type="ECO:0000256" key="2">
    <source>
        <dbReference type="ARBA" id="ARBA00022737"/>
    </source>
</evidence>
<keyword evidence="4" id="KW-0547">Nucleotide-binding</keyword>
<dbReference type="Proteomes" id="UP000051574">
    <property type="component" value="Unassembled WGS sequence"/>
</dbReference>
<dbReference type="InterPro" id="IPR026082">
    <property type="entry name" value="ABCA"/>
</dbReference>
<dbReference type="GO" id="GO:0016020">
    <property type="term" value="C:membrane"/>
    <property type="evidence" value="ECO:0007669"/>
    <property type="project" value="InterPro"/>
</dbReference>
<dbReference type="GO" id="GO:0016887">
    <property type="term" value="F:ATP hydrolysis activity"/>
    <property type="evidence" value="ECO:0007669"/>
    <property type="project" value="InterPro"/>
</dbReference>
<comment type="caution">
    <text evidence="4">The sequence shown here is derived from an EMBL/GenBank/DDBJ whole genome shotgun (WGS) entry which is preliminary data.</text>
</comment>
<evidence type="ECO:0000256" key="1">
    <source>
        <dbReference type="ARBA" id="ARBA00022448"/>
    </source>
</evidence>
<keyword evidence="2" id="KW-0677">Repeat</keyword>
<dbReference type="Gene3D" id="3.40.50.300">
    <property type="entry name" value="P-loop containing nucleotide triphosphate hydrolases"/>
    <property type="match status" value="1"/>
</dbReference>
<dbReference type="PANTHER" id="PTHR19229">
    <property type="entry name" value="ATP-BINDING CASSETTE TRANSPORTER SUBFAMILY A ABCA"/>
    <property type="match status" value="1"/>
</dbReference>
<reference evidence="4 5" key="1">
    <citation type="submission" date="2015-09" db="EMBL/GenBank/DDBJ databases">
        <title>Draft genome of the scarab beetle Oryctes borbonicus.</title>
        <authorList>
            <person name="Meyer J.M."/>
            <person name="Markov G.V."/>
            <person name="Baskaran P."/>
            <person name="Herrmann M."/>
            <person name="Sommer R.J."/>
            <person name="Roedelsperger C."/>
        </authorList>
    </citation>
    <scope>NUCLEOTIDE SEQUENCE [LARGE SCALE GENOMIC DNA]</scope>
    <source>
        <strain evidence="4">OB123</strain>
        <tissue evidence="4">Whole animal</tissue>
    </source>
</reference>
<dbReference type="GO" id="GO:0140359">
    <property type="term" value="F:ABC-type transporter activity"/>
    <property type="evidence" value="ECO:0007669"/>
    <property type="project" value="InterPro"/>
</dbReference>
<keyword evidence="1" id="KW-0813">Transport</keyword>